<reference evidence="3 4" key="1">
    <citation type="journal article" date="2020" name="Microorganisms">
        <title>Reliable Identification of Environmental Pseudomonas Isolates Using the rpoD Gene.</title>
        <authorList>
            <consortium name="The Broad Institute Genome Sequencing Platform"/>
            <person name="Girard L."/>
            <person name="Lood C."/>
            <person name="Rokni-Zadeh H."/>
            <person name="van Noort V."/>
            <person name="Lavigne R."/>
            <person name="De Mot R."/>
        </authorList>
    </citation>
    <scope>NUCLEOTIDE SEQUENCE [LARGE SCALE GENOMIC DNA]</scope>
    <source>
        <strain evidence="3 4">SWRI65</strain>
    </source>
</reference>
<evidence type="ECO:0000256" key="1">
    <source>
        <dbReference type="ARBA" id="ARBA00006226"/>
    </source>
</evidence>
<comment type="similarity">
    <text evidence="1">Belongs to the RelE toxin family.</text>
</comment>
<keyword evidence="2" id="KW-1277">Toxin-antitoxin system</keyword>
<evidence type="ECO:0000313" key="3">
    <source>
        <dbReference type="EMBL" id="QXI18430.1"/>
    </source>
</evidence>
<dbReference type="InterPro" id="IPR051803">
    <property type="entry name" value="TA_system_RelE-like_toxin"/>
</dbReference>
<dbReference type="PANTHER" id="PTHR33755">
    <property type="entry name" value="TOXIN PARE1-RELATED"/>
    <property type="match status" value="1"/>
</dbReference>
<dbReference type="InterPro" id="IPR007712">
    <property type="entry name" value="RelE/ParE_toxin"/>
</dbReference>
<dbReference type="EMBL" id="CP077091">
    <property type="protein sequence ID" value="QXI18430.1"/>
    <property type="molecule type" value="Genomic_DNA"/>
</dbReference>
<organism evidence="3 4">
    <name type="scientific">Pseudomonas hamedanensis</name>
    <dbReference type="NCBI Taxonomy" id="2745504"/>
    <lineage>
        <taxon>Bacteria</taxon>
        <taxon>Pseudomonadati</taxon>
        <taxon>Pseudomonadota</taxon>
        <taxon>Gammaproteobacteria</taxon>
        <taxon>Pseudomonadales</taxon>
        <taxon>Pseudomonadaceae</taxon>
        <taxon>Pseudomonas</taxon>
    </lineage>
</organism>
<keyword evidence="4" id="KW-1185">Reference proteome</keyword>
<dbReference type="InterPro" id="IPR035093">
    <property type="entry name" value="RelE/ParE_toxin_dom_sf"/>
</dbReference>
<dbReference type="AlphaFoldDB" id="A0A9E6P2S4"/>
<dbReference type="Gene3D" id="3.30.2310.20">
    <property type="entry name" value="RelE-like"/>
    <property type="match status" value="1"/>
</dbReference>
<dbReference type="KEGG" id="phv:HU739_005415"/>
<dbReference type="Proteomes" id="UP000631521">
    <property type="component" value="Chromosome"/>
</dbReference>
<dbReference type="RefSeq" id="WP_202884245.1">
    <property type="nucleotide sequence ID" value="NZ_CP077091.1"/>
</dbReference>
<reference evidence="3 4" key="2">
    <citation type="journal article" date="2021" name="Microorganisms">
        <title>The Ever-Expanding Pseudomonas Genus: Description of 43 New Species and Partition of the Pseudomonas putida Group.</title>
        <authorList>
            <person name="Girard L."/>
            <person name="Lood C."/>
            <person name="Hofte M."/>
            <person name="Vandamme P."/>
            <person name="Rokni-Zadeh H."/>
            <person name="van Noort V."/>
            <person name="Lavigne R."/>
            <person name="De Mot R."/>
        </authorList>
    </citation>
    <scope>NUCLEOTIDE SEQUENCE [LARGE SCALE GENOMIC DNA]</scope>
    <source>
        <strain evidence="3 4">SWRI65</strain>
    </source>
</reference>
<dbReference type="PANTHER" id="PTHR33755:SF6">
    <property type="entry name" value="PLASMID STABILIZATION SYSTEM PROTEIN"/>
    <property type="match status" value="1"/>
</dbReference>
<name>A0A9E6P2S4_9PSED</name>
<evidence type="ECO:0000256" key="2">
    <source>
        <dbReference type="ARBA" id="ARBA00022649"/>
    </source>
</evidence>
<dbReference type="Pfam" id="PF05016">
    <property type="entry name" value="ParE_toxin"/>
    <property type="match status" value="1"/>
</dbReference>
<dbReference type="NCBIfam" id="TIGR02385">
    <property type="entry name" value="RelE_StbE"/>
    <property type="match status" value="1"/>
</dbReference>
<evidence type="ECO:0000313" key="4">
    <source>
        <dbReference type="Proteomes" id="UP000631521"/>
    </source>
</evidence>
<proteinExistence type="inferred from homology"/>
<accession>A0A9E6P2S4</accession>
<protein>
    <submittedName>
        <fullName evidence="3">Type II toxin-antitoxin system RelE/ParE family toxin</fullName>
    </submittedName>
</protein>
<sequence length="103" mass="11633">MKKTAGSAALQVKWSYKAIRQLADIIDYIDQHNSIASVSFQRKAVAAAQKLSPIPRGYRSGRVPGTREMVVHPNYLLVYRVNGQIDILRVLHARQKYPRTPST</sequence>
<gene>
    <name evidence="3" type="ORF">HU739_005415</name>
</gene>